<sequence>MHVAKSCCNKPAQLFLLAVCAQEFAQQWVTVRGAQRAESESIRLHQQARTLLGG</sequence>
<reference evidence="1 2" key="1">
    <citation type="journal article" date="2012" name="PLoS Pathog.">
        <title>Diverse lifestyles and strategies of plant pathogenesis encoded in the genomes of eighteen Dothideomycetes fungi.</title>
        <authorList>
            <person name="Ohm R.A."/>
            <person name="Feau N."/>
            <person name="Henrissat B."/>
            <person name="Schoch C.L."/>
            <person name="Horwitz B.A."/>
            <person name="Barry K.W."/>
            <person name="Condon B.J."/>
            <person name="Copeland A.C."/>
            <person name="Dhillon B."/>
            <person name="Glaser F."/>
            <person name="Hesse C.N."/>
            <person name="Kosti I."/>
            <person name="LaButti K."/>
            <person name="Lindquist E.A."/>
            <person name="Lucas S."/>
            <person name="Salamov A.A."/>
            <person name="Bradshaw R.E."/>
            <person name="Ciuffetti L."/>
            <person name="Hamelin R.C."/>
            <person name="Kema G.H.J."/>
            <person name="Lawrence C."/>
            <person name="Scott J.A."/>
            <person name="Spatafora J.W."/>
            <person name="Turgeon B.G."/>
            <person name="de Wit P.J.G.M."/>
            <person name="Zhong S."/>
            <person name="Goodwin S.B."/>
            <person name="Grigoriev I.V."/>
        </authorList>
    </citation>
    <scope>NUCLEOTIDE SEQUENCE [LARGE SCALE GENOMIC DNA]</scope>
    <source>
        <strain evidence="1 2">UAMH 10762</strain>
    </source>
</reference>
<evidence type="ECO:0000313" key="2">
    <source>
        <dbReference type="Proteomes" id="UP000011761"/>
    </source>
</evidence>
<protein>
    <submittedName>
        <fullName evidence="1">Uncharacterized protein</fullName>
    </submittedName>
</protein>
<proteinExistence type="predicted"/>
<dbReference type="GeneID" id="19113736"/>
<dbReference type="Proteomes" id="UP000011761">
    <property type="component" value="Unassembled WGS sequence"/>
</dbReference>
<dbReference type="EMBL" id="KB445564">
    <property type="protein sequence ID" value="EMC91052.1"/>
    <property type="molecule type" value="Genomic_DNA"/>
</dbReference>
<dbReference type="AlphaFoldDB" id="M2LB66"/>
<keyword evidence="2" id="KW-1185">Reference proteome</keyword>
<name>M2LB66_BAUPA</name>
<dbReference type="KEGG" id="bcom:BAUCODRAFT_39178"/>
<organism evidence="1 2">
    <name type="scientific">Baudoinia panamericana (strain UAMH 10762)</name>
    <name type="common">Angels' share fungus</name>
    <name type="synonym">Baudoinia compniacensis (strain UAMH 10762)</name>
    <dbReference type="NCBI Taxonomy" id="717646"/>
    <lineage>
        <taxon>Eukaryota</taxon>
        <taxon>Fungi</taxon>
        <taxon>Dikarya</taxon>
        <taxon>Ascomycota</taxon>
        <taxon>Pezizomycotina</taxon>
        <taxon>Dothideomycetes</taxon>
        <taxon>Dothideomycetidae</taxon>
        <taxon>Mycosphaerellales</taxon>
        <taxon>Teratosphaeriaceae</taxon>
        <taxon>Baudoinia</taxon>
    </lineage>
</organism>
<gene>
    <name evidence="1" type="ORF">BAUCODRAFT_39178</name>
</gene>
<accession>M2LB66</accession>
<dbReference type="HOGENOM" id="CLU_3049962_0_0_1"/>
<dbReference type="RefSeq" id="XP_007681355.1">
    <property type="nucleotide sequence ID" value="XM_007683165.1"/>
</dbReference>
<evidence type="ECO:0000313" key="1">
    <source>
        <dbReference type="EMBL" id="EMC91052.1"/>
    </source>
</evidence>